<reference evidence="1 2" key="1">
    <citation type="journal article" date="2022" name="Hortic Res">
        <title>A haplotype resolved chromosomal level avocado genome allows analysis of novel avocado genes.</title>
        <authorList>
            <person name="Nath O."/>
            <person name="Fletcher S.J."/>
            <person name="Hayward A."/>
            <person name="Shaw L.M."/>
            <person name="Masouleh A.K."/>
            <person name="Furtado A."/>
            <person name="Henry R.J."/>
            <person name="Mitter N."/>
        </authorList>
    </citation>
    <scope>NUCLEOTIDE SEQUENCE [LARGE SCALE GENOMIC DNA]</scope>
    <source>
        <strain evidence="2">cv. Hass</strain>
    </source>
</reference>
<gene>
    <name evidence="1" type="ORF">MRB53_013966</name>
</gene>
<comment type="caution">
    <text evidence="1">The sequence shown here is derived from an EMBL/GenBank/DDBJ whole genome shotgun (WGS) entry which is preliminary data.</text>
</comment>
<sequence>MALKAFAFLLASFLLVTSKVLSSDEDTYAQMTYASVPAAAPPHAPVHAPPPIPYMAPVSKSDCPKLCKERCKLHSRPNHCNRVCCTCCVRCKCVPPGTAGKRELCGKCYTDMTTHGNRTKCP</sequence>
<dbReference type="EMBL" id="CM056812">
    <property type="protein sequence ID" value="KAJ8617780.1"/>
    <property type="molecule type" value="Genomic_DNA"/>
</dbReference>
<proteinExistence type="predicted"/>
<dbReference type="Proteomes" id="UP001234297">
    <property type="component" value="Chromosome 4"/>
</dbReference>
<name>A0ACC2K9L0_PERAE</name>
<accession>A0ACC2K9L0</accession>
<keyword evidence="2" id="KW-1185">Reference proteome</keyword>
<protein>
    <submittedName>
        <fullName evidence="1">Uncharacterized protein</fullName>
    </submittedName>
</protein>
<evidence type="ECO:0000313" key="2">
    <source>
        <dbReference type="Proteomes" id="UP001234297"/>
    </source>
</evidence>
<organism evidence="1 2">
    <name type="scientific">Persea americana</name>
    <name type="common">Avocado</name>
    <dbReference type="NCBI Taxonomy" id="3435"/>
    <lineage>
        <taxon>Eukaryota</taxon>
        <taxon>Viridiplantae</taxon>
        <taxon>Streptophyta</taxon>
        <taxon>Embryophyta</taxon>
        <taxon>Tracheophyta</taxon>
        <taxon>Spermatophyta</taxon>
        <taxon>Magnoliopsida</taxon>
        <taxon>Magnoliidae</taxon>
        <taxon>Laurales</taxon>
        <taxon>Lauraceae</taxon>
        <taxon>Persea</taxon>
    </lineage>
</organism>
<evidence type="ECO:0000313" key="1">
    <source>
        <dbReference type="EMBL" id="KAJ8617780.1"/>
    </source>
</evidence>